<dbReference type="Pfam" id="PF02163">
    <property type="entry name" value="Peptidase_M50"/>
    <property type="match status" value="1"/>
</dbReference>
<feature type="transmembrane region" description="Helical" evidence="13">
    <location>
        <begin position="128"/>
        <end position="147"/>
    </location>
</feature>
<comment type="caution">
    <text evidence="15">The sequence shown here is derived from an EMBL/GenBank/DDBJ whole genome shotgun (WGS) entry which is preliminary data.</text>
</comment>
<dbReference type="InterPro" id="IPR008915">
    <property type="entry name" value="Peptidase_M50"/>
</dbReference>
<evidence type="ECO:0000256" key="13">
    <source>
        <dbReference type="SAM" id="Phobius"/>
    </source>
</evidence>
<keyword evidence="10 13" id="KW-1133">Transmembrane helix</keyword>
<evidence type="ECO:0000256" key="1">
    <source>
        <dbReference type="ARBA" id="ARBA00001947"/>
    </source>
</evidence>
<evidence type="ECO:0000256" key="3">
    <source>
        <dbReference type="ARBA" id="ARBA00007931"/>
    </source>
</evidence>
<dbReference type="InterPro" id="IPR052348">
    <property type="entry name" value="Metallopeptidase_M50B"/>
</dbReference>
<dbReference type="STRING" id="1802202.A2730_01610"/>
<gene>
    <name evidence="15" type="ORF">A2730_01610</name>
</gene>
<keyword evidence="9" id="KW-0862">Zinc</keyword>
<accession>A0A1G2HQ81</accession>
<reference evidence="15 16" key="1">
    <citation type="journal article" date="2016" name="Nat. Commun.">
        <title>Thousands of microbial genomes shed light on interconnected biogeochemical processes in an aquifer system.</title>
        <authorList>
            <person name="Anantharaman K."/>
            <person name="Brown C.T."/>
            <person name="Hug L.A."/>
            <person name="Sharon I."/>
            <person name="Castelle C.J."/>
            <person name="Probst A.J."/>
            <person name="Thomas B.C."/>
            <person name="Singh A."/>
            <person name="Wilkins M.J."/>
            <person name="Karaoz U."/>
            <person name="Brodie E.L."/>
            <person name="Williams K.H."/>
            <person name="Hubbard S.S."/>
            <person name="Banfield J.F."/>
        </authorList>
    </citation>
    <scope>NUCLEOTIDE SEQUENCE [LARGE SCALE GENOMIC DNA]</scope>
</reference>
<dbReference type="InterPro" id="IPR044537">
    <property type="entry name" value="Rip2-like"/>
</dbReference>
<keyword evidence="6 13" id="KW-0812">Transmembrane</keyword>
<dbReference type="GO" id="GO:0046872">
    <property type="term" value="F:metal ion binding"/>
    <property type="evidence" value="ECO:0007669"/>
    <property type="project" value="UniProtKB-KW"/>
</dbReference>
<proteinExistence type="inferred from homology"/>
<evidence type="ECO:0000256" key="10">
    <source>
        <dbReference type="ARBA" id="ARBA00022989"/>
    </source>
</evidence>
<keyword evidence="7" id="KW-0479">Metal-binding</keyword>
<feature type="transmembrane region" description="Helical" evidence="13">
    <location>
        <begin position="94"/>
        <end position="116"/>
    </location>
</feature>
<dbReference type="CDD" id="cd06158">
    <property type="entry name" value="S2P-M50_like_1"/>
    <property type="match status" value="1"/>
</dbReference>
<evidence type="ECO:0000256" key="11">
    <source>
        <dbReference type="ARBA" id="ARBA00023049"/>
    </source>
</evidence>
<dbReference type="AlphaFoldDB" id="A0A1G2HQ81"/>
<dbReference type="PANTHER" id="PTHR35864:SF1">
    <property type="entry name" value="ZINC METALLOPROTEASE YWHC-RELATED"/>
    <property type="match status" value="1"/>
</dbReference>
<keyword evidence="12 13" id="KW-0472">Membrane</keyword>
<evidence type="ECO:0000256" key="12">
    <source>
        <dbReference type="ARBA" id="ARBA00023136"/>
    </source>
</evidence>
<evidence type="ECO:0000256" key="8">
    <source>
        <dbReference type="ARBA" id="ARBA00022801"/>
    </source>
</evidence>
<feature type="domain" description="Peptidase M50" evidence="14">
    <location>
        <begin position="127"/>
        <end position="186"/>
    </location>
</feature>
<evidence type="ECO:0000256" key="9">
    <source>
        <dbReference type="ARBA" id="ARBA00022833"/>
    </source>
</evidence>
<evidence type="ECO:0000256" key="5">
    <source>
        <dbReference type="ARBA" id="ARBA00022670"/>
    </source>
</evidence>
<feature type="transmembrane region" description="Helical" evidence="13">
    <location>
        <begin position="56"/>
        <end position="74"/>
    </location>
</feature>
<keyword evidence="8" id="KW-0378">Hydrolase</keyword>
<keyword evidence="5" id="KW-0645">Protease</keyword>
<dbReference type="Proteomes" id="UP000176855">
    <property type="component" value="Unassembled WGS sequence"/>
</dbReference>
<evidence type="ECO:0000256" key="6">
    <source>
        <dbReference type="ARBA" id="ARBA00022692"/>
    </source>
</evidence>
<evidence type="ECO:0000313" key="15">
    <source>
        <dbReference type="EMBL" id="OGZ64647.1"/>
    </source>
</evidence>
<evidence type="ECO:0000256" key="7">
    <source>
        <dbReference type="ARBA" id="ARBA00022723"/>
    </source>
</evidence>
<dbReference type="PANTHER" id="PTHR35864">
    <property type="entry name" value="ZINC METALLOPROTEASE MJ0611-RELATED"/>
    <property type="match status" value="1"/>
</dbReference>
<evidence type="ECO:0000259" key="14">
    <source>
        <dbReference type="Pfam" id="PF02163"/>
    </source>
</evidence>
<dbReference type="GO" id="GO:0005886">
    <property type="term" value="C:plasma membrane"/>
    <property type="evidence" value="ECO:0007669"/>
    <property type="project" value="UniProtKB-SubCell"/>
</dbReference>
<comment type="cofactor">
    <cofactor evidence="1">
        <name>Zn(2+)</name>
        <dbReference type="ChEBI" id="CHEBI:29105"/>
    </cofactor>
</comment>
<evidence type="ECO:0000256" key="2">
    <source>
        <dbReference type="ARBA" id="ARBA00004651"/>
    </source>
</evidence>
<comment type="similarity">
    <text evidence="3">Belongs to the peptidase M50B family.</text>
</comment>
<keyword evidence="4" id="KW-1003">Cell membrane</keyword>
<dbReference type="GO" id="GO:0006508">
    <property type="term" value="P:proteolysis"/>
    <property type="evidence" value="ECO:0007669"/>
    <property type="project" value="UniProtKB-KW"/>
</dbReference>
<sequence length="207" mass="23183">MDIVVAIFSLIILLFSVIIHELAHGSVAFSLGDPTAKYEKRLTLNPLRHLDPFGSVILPLLLFISGSAVLVGWAKPVPINPYNFRDQKWGAFKVAIAGPLSNIALALFFGLAIRGIPYDVFLQVPGLFLIFSFIVRINLMLAIFNLVPIPPLDGSWMLFKLLPDSLEWVKTFLQQYGIYILIFLLFFGGLYGVNSIAEYFFRLFTGI</sequence>
<name>A0A1G2HQ81_9BACT</name>
<feature type="transmembrane region" description="Helical" evidence="13">
    <location>
        <begin position="176"/>
        <end position="197"/>
    </location>
</feature>
<comment type="subcellular location">
    <subcellularLocation>
        <location evidence="2">Cell membrane</location>
        <topology evidence="2">Multi-pass membrane protein</topology>
    </subcellularLocation>
</comment>
<evidence type="ECO:0000256" key="4">
    <source>
        <dbReference type="ARBA" id="ARBA00022475"/>
    </source>
</evidence>
<evidence type="ECO:0000313" key="16">
    <source>
        <dbReference type="Proteomes" id="UP000176855"/>
    </source>
</evidence>
<dbReference type="GO" id="GO:0008237">
    <property type="term" value="F:metallopeptidase activity"/>
    <property type="evidence" value="ECO:0007669"/>
    <property type="project" value="UniProtKB-KW"/>
</dbReference>
<keyword evidence="11" id="KW-0482">Metalloprotease</keyword>
<protein>
    <recommendedName>
        <fullName evidence="14">Peptidase M50 domain-containing protein</fullName>
    </recommendedName>
</protein>
<dbReference type="EMBL" id="MHOO01000003">
    <property type="protein sequence ID" value="OGZ64647.1"/>
    <property type="molecule type" value="Genomic_DNA"/>
</dbReference>
<organism evidence="15 16">
    <name type="scientific">Candidatus Staskawiczbacteria bacterium RIFCSPHIGHO2_01_FULL_39_25</name>
    <dbReference type="NCBI Taxonomy" id="1802202"/>
    <lineage>
        <taxon>Bacteria</taxon>
        <taxon>Candidatus Staskawicziibacteriota</taxon>
    </lineage>
</organism>